<protein>
    <submittedName>
        <fullName evidence="2">Uncharacterized protein</fullName>
    </submittedName>
</protein>
<reference evidence="3" key="1">
    <citation type="journal article" date="2019" name="Int. J. Syst. Evol. Microbiol.">
        <title>The Global Catalogue of Microorganisms (GCM) 10K type strain sequencing project: providing services to taxonomists for standard genome sequencing and annotation.</title>
        <authorList>
            <consortium name="The Broad Institute Genomics Platform"/>
            <consortium name="The Broad Institute Genome Sequencing Center for Infectious Disease"/>
            <person name="Wu L."/>
            <person name="Ma J."/>
        </authorList>
    </citation>
    <scope>NUCLEOTIDE SEQUENCE [LARGE SCALE GENOMIC DNA]</scope>
    <source>
        <strain evidence="3">JCM 3272</strain>
    </source>
</reference>
<evidence type="ECO:0000313" key="2">
    <source>
        <dbReference type="EMBL" id="GAA2362445.1"/>
    </source>
</evidence>
<evidence type="ECO:0000256" key="1">
    <source>
        <dbReference type="SAM" id="MobiDB-lite"/>
    </source>
</evidence>
<organism evidence="2 3">
    <name type="scientific">Dactylosporangium salmoneum</name>
    <dbReference type="NCBI Taxonomy" id="53361"/>
    <lineage>
        <taxon>Bacteria</taxon>
        <taxon>Bacillati</taxon>
        <taxon>Actinomycetota</taxon>
        <taxon>Actinomycetes</taxon>
        <taxon>Micromonosporales</taxon>
        <taxon>Micromonosporaceae</taxon>
        <taxon>Dactylosporangium</taxon>
    </lineage>
</organism>
<proteinExistence type="predicted"/>
<feature type="region of interest" description="Disordered" evidence="1">
    <location>
        <begin position="86"/>
        <end position="115"/>
    </location>
</feature>
<name>A0ABP5TV01_9ACTN</name>
<comment type="caution">
    <text evidence="2">The sequence shown here is derived from an EMBL/GenBank/DDBJ whole genome shotgun (WGS) entry which is preliminary data.</text>
</comment>
<dbReference type="EMBL" id="BAAARV010000055">
    <property type="protein sequence ID" value="GAA2362445.1"/>
    <property type="molecule type" value="Genomic_DNA"/>
</dbReference>
<sequence length="161" mass="17044">MRVRSIGTATASVPAVTVTVGRGERPAGFVAAPPFDELGPGQEREYRVPVTIPAPAYGTYTVHGQITATGWPAGPSAAFHAVTTTQPWGRTTASRGRPAGIPTATGGRARPLRRHDTASRDLRQGDRAAMALRTVQNRRRSPRDAATCCGTGTCPITEQRQ</sequence>
<evidence type="ECO:0000313" key="3">
    <source>
        <dbReference type="Proteomes" id="UP001501444"/>
    </source>
</evidence>
<gene>
    <name evidence="2" type="ORF">GCM10010170_058540</name>
</gene>
<accession>A0ABP5TV01</accession>
<keyword evidence="3" id="KW-1185">Reference proteome</keyword>
<dbReference type="Proteomes" id="UP001501444">
    <property type="component" value="Unassembled WGS sequence"/>
</dbReference>